<keyword evidence="3" id="KW-1185">Reference proteome</keyword>
<gene>
    <name evidence="2" type="ORF">Acr_05g0011710</name>
</gene>
<organism evidence="2 3">
    <name type="scientific">Actinidia rufa</name>
    <dbReference type="NCBI Taxonomy" id="165716"/>
    <lineage>
        <taxon>Eukaryota</taxon>
        <taxon>Viridiplantae</taxon>
        <taxon>Streptophyta</taxon>
        <taxon>Embryophyta</taxon>
        <taxon>Tracheophyta</taxon>
        <taxon>Spermatophyta</taxon>
        <taxon>Magnoliopsida</taxon>
        <taxon>eudicotyledons</taxon>
        <taxon>Gunneridae</taxon>
        <taxon>Pentapetalae</taxon>
        <taxon>asterids</taxon>
        <taxon>Ericales</taxon>
        <taxon>Actinidiaceae</taxon>
        <taxon>Actinidia</taxon>
    </lineage>
</organism>
<accession>A0A7J0EMJ9</accession>
<comment type="caution">
    <text evidence="2">The sequence shown here is derived from an EMBL/GenBank/DDBJ whole genome shotgun (WGS) entry which is preliminary data.</text>
</comment>
<dbReference type="EMBL" id="BJWL01000005">
    <property type="protein sequence ID" value="GFY87532.1"/>
    <property type="molecule type" value="Genomic_DNA"/>
</dbReference>
<reference evidence="2 3" key="1">
    <citation type="submission" date="2019-07" db="EMBL/GenBank/DDBJ databases">
        <title>De Novo Assembly of kiwifruit Actinidia rufa.</title>
        <authorList>
            <person name="Sugita-Konishi S."/>
            <person name="Sato K."/>
            <person name="Mori E."/>
            <person name="Abe Y."/>
            <person name="Kisaki G."/>
            <person name="Hamano K."/>
            <person name="Suezawa K."/>
            <person name="Otani M."/>
            <person name="Fukuda T."/>
            <person name="Manabe T."/>
            <person name="Gomi K."/>
            <person name="Tabuchi M."/>
            <person name="Akimitsu K."/>
            <person name="Kataoka I."/>
        </authorList>
    </citation>
    <scope>NUCLEOTIDE SEQUENCE [LARGE SCALE GENOMIC DNA]</scope>
    <source>
        <strain evidence="3">cv. Fuchu</strain>
    </source>
</reference>
<feature type="region of interest" description="Disordered" evidence="1">
    <location>
        <begin position="53"/>
        <end position="72"/>
    </location>
</feature>
<evidence type="ECO:0000256" key="1">
    <source>
        <dbReference type="SAM" id="MobiDB-lite"/>
    </source>
</evidence>
<dbReference type="PANTHER" id="PTHR35697">
    <property type="entry name" value="OS08G0108300 PROTEIN"/>
    <property type="match status" value="1"/>
</dbReference>
<feature type="compositionally biased region" description="Basic and acidic residues" evidence="1">
    <location>
        <begin position="63"/>
        <end position="72"/>
    </location>
</feature>
<proteinExistence type="predicted"/>
<name>A0A7J0EMJ9_9ERIC</name>
<evidence type="ECO:0000313" key="3">
    <source>
        <dbReference type="Proteomes" id="UP000585474"/>
    </source>
</evidence>
<sequence length="72" mass="7855">MSISESRRPSYPGPHGAETVILSIDEDIHIEEEIKKNEVVVGKGSHVKDHPQALAIASTSSDHSSHHPLDHI</sequence>
<evidence type="ECO:0000313" key="2">
    <source>
        <dbReference type="EMBL" id="GFY87532.1"/>
    </source>
</evidence>
<dbReference type="InterPro" id="IPR044950">
    <property type="entry name" value="TED6/7"/>
</dbReference>
<dbReference type="AlphaFoldDB" id="A0A7J0EMJ9"/>
<dbReference type="PANTHER" id="PTHR35697:SF1">
    <property type="entry name" value="PROTEIN TRACHEARY ELEMENT DIFFERENTIATION-RELATED 7"/>
    <property type="match status" value="1"/>
</dbReference>
<dbReference type="Proteomes" id="UP000585474">
    <property type="component" value="Unassembled WGS sequence"/>
</dbReference>
<dbReference type="GO" id="GO:0009834">
    <property type="term" value="P:plant-type secondary cell wall biogenesis"/>
    <property type="evidence" value="ECO:0007669"/>
    <property type="project" value="InterPro"/>
</dbReference>
<protein>
    <submittedName>
        <fullName evidence="2">Uncharacterized protein</fullName>
    </submittedName>
</protein>